<dbReference type="Proteomes" id="UP000328848">
    <property type="component" value="Unassembled WGS sequence"/>
</dbReference>
<evidence type="ECO:0000313" key="1">
    <source>
        <dbReference type="EMBL" id="VGP84473.1"/>
    </source>
</evidence>
<comment type="caution">
    <text evidence="1">The sequence shown here is derived from an EMBL/GenBank/DDBJ whole genome shotgun (WGS) entry which is preliminary data.</text>
</comment>
<name>A0A8B6INX3_9ENTR</name>
<reference evidence="1 2" key="1">
    <citation type="submission" date="2019-04" db="EMBL/GenBank/DDBJ databases">
        <authorList>
            <person name="Brisse S."/>
            <person name="Rodrigues C."/>
        </authorList>
    </citation>
    <scope>NUCLEOTIDE SEQUENCE [LARGE SCALE GENOMIC DNA]</scope>
    <source>
        <strain evidence="1">SB5857</strain>
    </source>
</reference>
<protein>
    <submittedName>
        <fullName evidence="1">Uncharacterized protein</fullName>
    </submittedName>
</protein>
<sequence>MIVRAGLPGASFPSGLYIRLHADTKHSRKARKDKHIVISPAPQWG</sequence>
<accession>A0A8B6INX3</accession>
<dbReference type="AlphaFoldDB" id="A0A8B6INX3"/>
<gene>
    <name evidence="1" type="ORF">SB5857_01558</name>
</gene>
<organism evidence="1 2">
    <name type="scientific">Klebsiella africana</name>
    <dbReference type="NCBI Taxonomy" id="2489010"/>
    <lineage>
        <taxon>Bacteria</taxon>
        <taxon>Pseudomonadati</taxon>
        <taxon>Pseudomonadota</taxon>
        <taxon>Gammaproteobacteria</taxon>
        <taxon>Enterobacterales</taxon>
        <taxon>Enterobacteriaceae</taxon>
        <taxon>Klebsiella/Raoultella group</taxon>
        <taxon>Klebsiella</taxon>
    </lineage>
</organism>
<evidence type="ECO:0000313" key="2">
    <source>
        <dbReference type="Proteomes" id="UP000328848"/>
    </source>
</evidence>
<dbReference type="EMBL" id="CAAHGQ010000047">
    <property type="protein sequence ID" value="VGP84473.1"/>
    <property type="molecule type" value="Genomic_DNA"/>
</dbReference>
<proteinExistence type="predicted"/>